<dbReference type="AlphaFoldDB" id="A0A9Q6AC66"/>
<dbReference type="EMBL" id="PGUV01000001">
    <property type="protein sequence ID" value="PLS10244.1"/>
    <property type="molecule type" value="Genomic_DNA"/>
</dbReference>
<reference evidence="1 2" key="1">
    <citation type="submission" date="2017-12" db="EMBL/GenBank/DDBJ databases">
        <title>Comparative Functional Genomics of Dry Heat Resistant strains isolated from the Viking Spacecraft.</title>
        <authorList>
            <person name="Seuylemezian A."/>
            <person name="Cooper K."/>
            <person name="Vaishampayan P."/>
        </authorList>
    </citation>
    <scope>NUCLEOTIDE SEQUENCE [LARGE SCALE GENOMIC DNA]</scope>
    <source>
        <strain evidence="1 2">V48-19</strain>
    </source>
</reference>
<evidence type="ECO:0000313" key="1">
    <source>
        <dbReference type="EMBL" id="PLS10244.1"/>
    </source>
</evidence>
<name>A0A9Q6AC66_9BACI</name>
<gene>
    <name evidence="1" type="ORF">CUU63_01490</name>
</gene>
<organism evidence="1 2">
    <name type="scientific">Bacillus halotolerans</name>
    <dbReference type="NCBI Taxonomy" id="260554"/>
    <lineage>
        <taxon>Bacteria</taxon>
        <taxon>Bacillati</taxon>
        <taxon>Bacillota</taxon>
        <taxon>Bacilli</taxon>
        <taxon>Bacillales</taxon>
        <taxon>Bacillaceae</taxon>
        <taxon>Bacillus</taxon>
    </lineage>
</organism>
<sequence length="62" mass="7347">MLCKQPLQCFLYLILKTLTNSCGKFPLSAEKICILLNNPVNEEIFPLYYQNHIFLRYIYQTS</sequence>
<dbReference type="Proteomes" id="UP000234803">
    <property type="component" value="Unassembled WGS sequence"/>
</dbReference>
<proteinExistence type="predicted"/>
<evidence type="ECO:0000313" key="2">
    <source>
        <dbReference type="Proteomes" id="UP000234803"/>
    </source>
</evidence>
<comment type="caution">
    <text evidence="1">The sequence shown here is derived from an EMBL/GenBank/DDBJ whole genome shotgun (WGS) entry which is preliminary data.</text>
</comment>
<accession>A0A9Q6AC66</accession>
<protein>
    <submittedName>
        <fullName evidence="1">Uncharacterized protein</fullName>
    </submittedName>
</protein>